<dbReference type="InterPro" id="IPR002110">
    <property type="entry name" value="Ankyrin_rpt"/>
</dbReference>
<dbReference type="Gene3D" id="1.25.40.20">
    <property type="entry name" value="Ankyrin repeat-containing domain"/>
    <property type="match status" value="1"/>
</dbReference>
<keyword evidence="2" id="KW-0812">Transmembrane</keyword>
<keyword evidence="2" id="KW-0472">Membrane</keyword>
<comment type="caution">
    <text evidence="3">The sequence shown here is derived from an EMBL/GenBank/DDBJ whole genome shotgun (WGS) entry which is preliminary data.</text>
</comment>
<proteinExistence type="predicted"/>
<evidence type="ECO:0000256" key="1">
    <source>
        <dbReference type="PROSITE-ProRule" id="PRU00023"/>
    </source>
</evidence>
<dbReference type="PROSITE" id="PS50297">
    <property type="entry name" value="ANK_REP_REGION"/>
    <property type="match status" value="1"/>
</dbReference>
<protein>
    <submittedName>
        <fullName evidence="3">Uncharacterized protein</fullName>
    </submittedName>
</protein>
<feature type="repeat" description="ANK" evidence="1">
    <location>
        <begin position="520"/>
        <end position="552"/>
    </location>
</feature>
<gene>
    <name evidence="3" type="ORF">EOI86_23930</name>
</gene>
<keyword evidence="1" id="KW-0040">ANK repeat</keyword>
<sequence>MPKPIPNDGAETSYWLQALQAGHWRNLEQIADAGDAMTRTGTAAQDTVYDAVRLLEARFHPQKGRTEFFEVVTVDIAGAHFAGLQGNSHPDHIRMDLSGTIAPLLPSATKNAADDTTVEADREDVAAVSAPHGDTRFDGLRHDLIPRQQKATPSRASQSELRQDMLRRRSMRSRLMAGVMVGAFAAGVAVSAMAPDQSEKLAAALFERIGVEAVMRATQLAQAPEPAGIASTARQSQEDPVAWPVAWGPQTGIAPAPARMADPVKAYAVAAAPSGLDLEAEHRQPAANMLAASLAAIAAPTGPVQQHIANGPEAASTAPPAAMTAEQAYALQASLPVPLDHDQAPVTPSAGKAVQIAATVDDGLQLLPQGPQNAVSQGTFTTAVAGDASQLETAAAFPRPLRKPAAIKERAAYRAALADAIERGTVEDLLTLIDRPDEVVEVASLSDSAIAPVRRDLTPLLDFALLQGRPDHAAALAAEGASPSAEILTLLTQSADQASLKRIVPILRKVGIDPNRVSDTGMTPLMQAAYIGDGQGVEALLTLGADPAFETGDGLRAADFAARAKHVDMQEKLVLAADQAMYSPLMFGLSWSDTVETVKARSKVCKQVGEGFIACSLKAESWLDDTAAIIAQFDTRNGNRLVAIQVDSRLYSDADDAEVGFKKAAGLIAKVVPPDQFGFPVRDIPSDMPVFESLTPAIGTGQYFQYWPDDNLKRPVYVHMKMIGYKRDRGFHRIVIGNPFRVG</sequence>
<evidence type="ECO:0000313" key="4">
    <source>
        <dbReference type="Proteomes" id="UP000287447"/>
    </source>
</evidence>
<feature type="transmembrane region" description="Helical" evidence="2">
    <location>
        <begin position="175"/>
        <end position="194"/>
    </location>
</feature>
<evidence type="ECO:0000313" key="3">
    <source>
        <dbReference type="EMBL" id="RVU34163.1"/>
    </source>
</evidence>
<dbReference type="PROSITE" id="PS50088">
    <property type="entry name" value="ANK_REPEAT"/>
    <property type="match status" value="1"/>
</dbReference>
<dbReference type="InterPro" id="IPR036770">
    <property type="entry name" value="Ankyrin_rpt-contain_sf"/>
</dbReference>
<evidence type="ECO:0000256" key="2">
    <source>
        <dbReference type="SAM" id="Phobius"/>
    </source>
</evidence>
<reference evidence="4" key="1">
    <citation type="submission" date="2019-01" db="EMBL/GenBank/DDBJ databases">
        <title>Gri0909 isolated from a small marine red alga.</title>
        <authorList>
            <person name="Kim J."/>
            <person name="Jeong S.E."/>
            <person name="Jeon C.O."/>
        </authorList>
    </citation>
    <scope>NUCLEOTIDE SEQUENCE [LARGE SCALE GENOMIC DNA]</scope>
    <source>
        <strain evidence="4">Gri0909</strain>
    </source>
</reference>
<dbReference type="AlphaFoldDB" id="A0A437QHX2"/>
<keyword evidence="4" id="KW-1185">Reference proteome</keyword>
<dbReference type="RefSeq" id="WP_127768193.1">
    <property type="nucleotide sequence ID" value="NZ_SADE01000004.1"/>
</dbReference>
<dbReference type="EMBL" id="SADE01000004">
    <property type="protein sequence ID" value="RVU34163.1"/>
    <property type="molecule type" value="Genomic_DNA"/>
</dbReference>
<dbReference type="SUPFAM" id="SSF48403">
    <property type="entry name" value="Ankyrin repeat"/>
    <property type="match status" value="1"/>
</dbReference>
<dbReference type="OrthoDB" id="7390289at2"/>
<accession>A0A437QHX2</accession>
<name>A0A437QHX2_9PROT</name>
<keyword evidence="2" id="KW-1133">Transmembrane helix</keyword>
<dbReference type="Proteomes" id="UP000287447">
    <property type="component" value="Unassembled WGS sequence"/>
</dbReference>
<organism evidence="3 4">
    <name type="scientific">Hwanghaeella grinnelliae</name>
    <dbReference type="NCBI Taxonomy" id="2500179"/>
    <lineage>
        <taxon>Bacteria</taxon>
        <taxon>Pseudomonadati</taxon>
        <taxon>Pseudomonadota</taxon>
        <taxon>Alphaproteobacteria</taxon>
        <taxon>Rhodospirillales</taxon>
        <taxon>Rhodospirillaceae</taxon>
        <taxon>Hwanghaeella</taxon>
    </lineage>
</organism>